<comment type="subcellular location">
    <subcellularLocation>
        <location evidence="1">Membrane</location>
        <topology evidence="1">Multi-pass membrane protein</topology>
    </subcellularLocation>
</comment>
<dbReference type="PRINTS" id="PR00783">
    <property type="entry name" value="MINTRINSICP"/>
</dbReference>
<dbReference type="OrthoDB" id="3222at2759"/>
<comment type="similarity">
    <text evidence="2 8">Belongs to the MIP/aquaporin (TC 1.A.8) family.</text>
</comment>
<dbReference type="PANTHER" id="PTHR43829">
    <property type="entry name" value="AQUAPORIN OR AQUAGLYCEROPORIN RELATED"/>
    <property type="match status" value="1"/>
</dbReference>
<dbReference type="InParanoid" id="A0A165DE15"/>
<feature type="transmembrane region" description="Helical" evidence="10">
    <location>
        <begin position="124"/>
        <end position="143"/>
    </location>
</feature>
<dbReference type="GO" id="GO:0015250">
    <property type="term" value="F:water channel activity"/>
    <property type="evidence" value="ECO:0007669"/>
    <property type="project" value="TreeGrafter"/>
</dbReference>
<dbReference type="Gene3D" id="1.20.1080.10">
    <property type="entry name" value="Glycerol uptake facilitator protein"/>
    <property type="match status" value="1"/>
</dbReference>
<evidence type="ECO:0000256" key="10">
    <source>
        <dbReference type="SAM" id="Phobius"/>
    </source>
</evidence>
<feature type="region of interest" description="Disordered" evidence="9">
    <location>
        <begin position="318"/>
        <end position="351"/>
    </location>
</feature>
<dbReference type="InterPro" id="IPR023271">
    <property type="entry name" value="Aquaporin-like"/>
</dbReference>
<evidence type="ECO:0000256" key="6">
    <source>
        <dbReference type="ARBA" id="ARBA00022989"/>
    </source>
</evidence>
<dbReference type="EMBL" id="KV426230">
    <property type="protein sequence ID" value="KZV84326.1"/>
    <property type="molecule type" value="Genomic_DNA"/>
</dbReference>
<feature type="transmembrane region" description="Helical" evidence="10">
    <location>
        <begin position="270"/>
        <end position="292"/>
    </location>
</feature>
<sequence length="351" mass="37191">MAALANVPAGEQFIHLSEIAQRPRFLRGWERHRHRKAHWLVECVAEATGVFLYCFAGGGAQAAFIIGNLAASEGAGSLLTVGLGYAMGIVCALVCASATSGGHFNPCITLAQVVFRGFPAKKAPMFIVAQIFGAFVAFGLIYVQYKQLIDEISEVITAKAGAAALDASLFTPTGMAGIFGLYVPPGTKLGYVFVNEFVCDFLLALVIWACIDPTNMFVPPAAAPFIIGMAYAAMIWGYAPVGLSANAARDVGGRLVALSVWGTKASGGTYAAIAALTNIPATLLAAFFYEFFLTDSARALNPAQRQFLDAHRAHHEHIQNGGPVGISPLSKTRSDRASFSKASDEHRVENA</sequence>
<feature type="transmembrane region" description="Helical" evidence="10">
    <location>
        <begin position="163"/>
        <end position="183"/>
    </location>
</feature>
<dbReference type="AlphaFoldDB" id="A0A165DE15"/>
<evidence type="ECO:0000256" key="3">
    <source>
        <dbReference type="ARBA" id="ARBA00022448"/>
    </source>
</evidence>
<feature type="transmembrane region" description="Helical" evidence="10">
    <location>
        <begin position="217"/>
        <end position="239"/>
    </location>
</feature>
<feature type="compositionally biased region" description="Basic and acidic residues" evidence="9">
    <location>
        <begin position="332"/>
        <end position="351"/>
    </location>
</feature>
<evidence type="ECO:0000256" key="5">
    <source>
        <dbReference type="ARBA" id="ARBA00022737"/>
    </source>
</evidence>
<dbReference type="Pfam" id="PF00230">
    <property type="entry name" value="MIP"/>
    <property type="match status" value="1"/>
</dbReference>
<accession>A0A165DE15</accession>
<dbReference type="SUPFAM" id="SSF81338">
    <property type="entry name" value="Aquaporin-like"/>
    <property type="match status" value="1"/>
</dbReference>
<evidence type="ECO:0000256" key="9">
    <source>
        <dbReference type="SAM" id="MobiDB-lite"/>
    </source>
</evidence>
<name>A0A165DE15_EXIGL</name>
<keyword evidence="7 10" id="KW-0472">Membrane</keyword>
<evidence type="ECO:0000256" key="4">
    <source>
        <dbReference type="ARBA" id="ARBA00022692"/>
    </source>
</evidence>
<keyword evidence="6 10" id="KW-1133">Transmembrane helix</keyword>
<keyword evidence="12" id="KW-1185">Reference proteome</keyword>
<organism evidence="11 12">
    <name type="scientific">Exidia glandulosa HHB12029</name>
    <dbReference type="NCBI Taxonomy" id="1314781"/>
    <lineage>
        <taxon>Eukaryota</taxon>
        <taxon>Fungi</taxon>
        <taxon>Dikarya</taxon>
        <taxon>Basidiomycota</taxon>
        <taxon>Agaricomycotina</taxon>
        <taxon>Agaricomycetes</taxon>
        <taxon>Auriculariales</taxon>
        <taxon>Exidiaceae</taxon>
        <taxon>Exidia</taxon>
    </lineage>
</organism>
<evidence type="ECO:0000256" key="2">
    <source>
        <dbReference type="ARBA" id="ARBA00006175"/>
    </source>
</evidence>
<evidence type="ECO:0000256" key="7">
    <source>
        <dbReference type="ARBA" id="ARBA00023136"/>
    </source>
</evidence>
<evidence type="ECO:0000256" key="8">
    <source>
        <dbReference type="RuleBase" id="RU000477"/>
    </source>
</evidence>
<dbReference type="InterPro" id="IPR050363">
    <property type="entry name" value="MIP/Aquaporin"/>
</dbReference>
<dbReference type="PANTHER" id="PTHR43829:SF14">
    <property type="entry name" value="AQUAPORIN 3"/>
    <property type="match status" value="1"/>
</dbReference>
<dbReference type="GO" id="GO:0005886">
    <property type="term" value="C:plasma membrane"/>
    <property type="evidence" value="ECO:0007669"/>
    <property type="project" value="TreeGrafter"/>
</dbReference>
<keyword evidence="3 8" id="KW-0813">Transport</keyword>
<feature type="transmembrane region" description="Helical" evidence="10">
    <location>
        <begin position="50"/>
        <end position="71"/>
    </location>
</feature>
<evidence type="ECO:0000256" key="1">
    <source>
        <dbReference type="ARBA" id="ARBA00004141"/>
    </source>
</evidence>
<dbReference type="Proteomes" id="UP000077266">
    <property type="component" value="Unassembled WGS sequence"/>
</dbReference>
<proteinExistence type="inferred from homology"/>
<feature type="transmembrane region" description="Helical" evidence="10">
    <location>
        <begin position="189"/>
        <end position="210"/>
    </location>
</feature>
<evidence type="ECO:0000313" key="11">
    <source>
        <dbReference type="EMBL" id="KZV84326.1"/>
    </source>
</evidence>
<keyword evidence="5" id="KW-0677">Repeat</keyword>
<gene>
    <name evidence="11" type="ORF">EXIGLDRAFT_842288</name>
</gene>
<protein>
    <submittedName>
        <fullName evidence="11">Aquaporin-like protein</fullName>
    </submittedName>
</protein>
<feature type="transmembrane region" description="Helical" evidence="10">
    <location>
        <begin position="83"/>
        <end position="104"/>
    </location>
</feature>
<dbReference type="GO" id="GO:0015254">
    <property type="term" value="F:glycerol channel activity"/>
    <property type="evidence" value="ECO:0007669"/>
    <property type="project" value="TreeGrafter"/>
</dbReference>
<evidence type="ECO:0000313" key="12">
    <source>
        <dbReference type="Proteomes" id="UP000077266"/>
    </source>
</evidence>
<dbReference type="InterPro" id="IPR000425">
    <property type="entry name" value="MIP"/>
</dbReference>
<keyword evidence="4 8" id="KW-0812">Transmembrane</keyword>
<dbReference type="STRING" id="1314781.A0A165DE15"/>
<reference evidence="11 12" key="1">
    <citation type="journal article" date="2016" name="Mol. Biol. Evol.">
        <title>Comparative Genomics of Early-Diverging Mushroom-Forming Fungi Provides Insights into the Origins of Lignocellulose Decay Capabilities.</title>
        <authorList>
            <person name="Nagy L.G."/>
            <person name="Riley R."/>
            <person name="Tritt A."/>
            <person name="Adam C."/>
            <person name="Daum C."/>
            <person name="Floudas D."/>
            <person name="Sun H."/>
            <person name="Yadav J.S."/>
            <person name="Pangilinan J."/>
            <person name="Larsson K.H."/>
            <person name="Matsuura K."/>
            <person name="Barry K."/>
            <person name="Labutti K."/>
            <person name="Kuo R."/>
            <person name="Ohm R.A."/>
            <person name="Bhattacharya S.S."/>
            <person name="Shirouzu T."/>
            <person name="Yoshinaga Y."/>
            <person name="Martin F.M."/>
            <person name="Grigoriev I.V."/>
            <person name="Hibbett D.S."/>
        </authorList>
    </citation>
    <scope>NUCLEOTIDE SEQUENCE [LARGE SCALE GENOMIC DNA]</scope>
    <source>
        <strain evidence="11 12">HHB12029</strain>
    </source>
</reference>